<dbReference type="GO" id="GO:0016810">
    <property type="term" value="F:hydrolase activity, acting on carbon-nitrogen (but not peptide) bonds"/>
    <property type="evidence" value="ECO:0007669"/>
    <property type="project" value="InterPro"/>
</dbReference>
<name>A0A268P1X5_SHOCL</name>
<dbReference type="InterPro" id="IPR051781">
    <property type="entry name" value="Metallo-dep_Hydrolase"/>
</dbReference>
<gene>
    <name evidence="2" type="ORF">CHH72_07575</name>
</gene>
<evidence type="ECO:0000313" key="3">
    <source>
        <dbReference type="Proteomes" id="UP000216207"/>
    </source>
</evidence>
<reference evidence="2 3" key="1">
    <citation type="submission" date="2017-07" db="EMBL/GenBank/DDBJ databases">
        <title>Isolation and whole genome analysis of endospore-forming bacteria from heroin.</title>
        <authorList>
            <person name="Kalinowski J."/>
            <person name="Ahrens B."/>
            <person name="Al-Dilaimi A."/>
            <person name="Winkler A."/>
            <person name="Wibberg D."/>
            <person name="Schleenbecker U."/>
            <person name="Ruckert C."/>
            <person name="Wolfel R."/>
            <person name="Grass G."/>
        </authorList>
    </citation>
    <scope>NUCLEOTIDE SEQUENCE [LARGE SCALE GENOMIC DNA]</scope>
    <source>
        <strain evidence="2 3">7539</strain>
    </source>
</reference>
<dbReference type="PANTHER" id="PTHR43135">
    <property type="entry name" value="ALPHA-D-RIBOSE 1-METHYLPHOSPHONATE 5-TRIPHOSPHATE DIPHOSPHATASE"/>
    <property type="match status" value="1"/>
</dbReference>
<organism evidence="2 3">
    <name type="scientific">Shouchella clausii</name>
    <name type="common">Alkalihalobacillus clausii</name>
    <dbReference type="NCBI Taxonomy" id="79880"/>
    <lineage>
        <taxon>Bacteria</taxon>
        <taxon>Bacillati</taxon>
        <taxon>Bacillota</taxon>
        <taxon>Bacilli</taxon>
        <taxon>Bacillales</taxon>
        <taxon>Bacillaceae</taxon>
        <taxon>Shouchella</taxon>
    </lineage>
</organism>
<dbReference type="InterPro" id="IPR006680">
    <property type="entry name" value="Amidohydro-rel"/>
</dbReference>
<dbReference type="PANTHER" id="PTHR43135:SF3">
    <property type="entry name" value="ALPHA-D-RIBOSE 1-METHYLPHOSPHONATE 5-TRIPHOSPHATE DIPHOSPHATASE"/>
    <property type="match status" value="1"/>
</dbReference>
<dbReference type="AlphaFoldDB" id="A0A268P1X5"/>
<dbReference type="Pfam" id="PF01979">
    <property type="entry name" value="Amidohydro_1"/>
    <property type="match status" value="1"/>
</dbReference>
<protein>
    <submittedName>
        <fullName evidence="2">Amidohydrolase</fullName>
    </submittedName>
</protein>
<dbReference type="InterPro" id="IPR011059">
    <property type="entry name" value="Metal-dep_hydrolase_composite"/>
</dbReference>
<sequence length="381" mass="40943">MKAIINGLVWTGIANQPAVPGTVLVEGACIKEVGLDVVLPEGVEKIDAKGGWVTPGLIDVHTHLGVHTQGLGHDGHDFNETTAACTPEVRAIDGVNPLDPGFNDARKSGVTTVQILPGSANVIGGETCILKTAGRTVADMTVKAPSAMKAALGENPKRVHGGKGRAPVTRMGVAAVFRQALMNAQDYAERKRAGKLEKRDLGMEQLVPVIEGKRPMRVHAHRADDIMTVLRIADEFSLRLTIEHATEGHLIAEELANSGVRFTIGPTFSSRSKQELANKSWETIQVFAEKNVPFSITTDHPVIPIEHLLTTATFALKYGISEQRMLEAITVRAAEHLDIDDRLGTIEAGKDADLVIWSGSPLQAGTVVRETFINGESVYTN</sequence>
<proteinExistence type="predicted"/>
<dbReference type="RefSeq" id="WP_063608452.1">
    <property type="nucleotide sequence ID" value="NZ_BOQS01000007.1"/>
</dbReference>
<dbReference type="SUPFAM" id="SSF51556">
    <property type="entry name" value="Metallo-dependent hydrolases"/>
    <property type="match status" value="1"/>
</dbReference>
<dbReference type="Gene3D" id="3.20.20.140">
    <property type="entry name" value="Metal-dependent hydrolases"/>
    <property type="match status" value="1"/>
</dbReference>
<dbReference type="EMBL" id="NPCC01000008">
    <property type="protein sequence ID" value="PAE89489.1"/>
    <property type="molecule type" value="Genomic_DNA"/>
</dbReference>
<dbReference type="Proteomes" id="UP000216207">
    <property type="component" value="Unassembled WGS sequence"/>
</dbReference>
<evidence type="ECO:0000259" key="1">
    <source>
        <dbReference type="Pfam" id="PF01979"/>
    </source>
</evidence>
<keyword evidence="2" id="KW-0378">Hydrolase</keyword>
<dbReference type="InterPro" id="IPR032466">
    <property type="entry name" value="Metal_Hydrolase"/>
</dbReference>
<dbReference type="CDD" id="cd01309">
    <property type="entry name" value="Met_dep_hydrolase_C"/>
    <property type="match status" value="1"/>
</dbReference>
<feature type="domain" description="Amidohydrolase-related" evidence="1">
    <location>
        <begin position="52"/>
        <end position="377"/>
    </location>
</feature>
<evidence type="ECO:0000313" key="2">
    <source>
        <dbReference type="EMBL" id="PAE89489.1"/>
    </source>
</evidence>
<dbReference type="SUPFAM" id="SSF51338">
    <property type="entry name" value="Composite domain of metallo-dependent hydrolases"/>
    <property type="match status" value="1"/>
</dbReference>
<accession>A0A268P1X5</accession>
<comment type="caution">
    <text evidence="2">The sequence shown here is derived from an EMBL/GenBank/DDBJ whole genome shotgun (WGS) entry which is preliminary data.</text>
</comment>